<dbReference type="Gene3D" id="3.40.50.300">
    <property type="entry name" value="P-loop containing nucleotide triphosphate hydrolases"/>
    <property type="match status" value="1"/>
</dbReference>
<dbReference type="InterPro" id="IPR027417">
    <property type="entry name" value="P-loop_NTPase"/>
</dbReference>
<evidence type="ECO:0000256" key="2">
    <source>
        <dbReference type="ARBA" id="ARBA00022840"/>
    </source>
</evidence>
<dbReference type="InterPro" id="IPR003439">
    <property type="entry name" value="ABC_transporter-like_ATP-bd"/>
</dbReference>
<reference evidence="4" key="2">
    <citation type="submission" date="2020-09" db="EMBL/GenBank/DDBJ databases">
        <authorList>
            <person name="Sun Q."/>
            <person name="Zhou Y."/>
        </authorList>
    </citation>
    <scope>NUCLEOTIDE SEQUENCE</scope>
    <source>
        <strain evidence="4">CGMCC 1.12360</strain>
    </source>
</reference>
<dbReference type="PANTHER" id="PTHR43158:SF5">
    <property type="entry name" value="ABC TRANSPORTER, ATP-BINDING PROTEIN"/>
    <property type="match status" value="1"/>
</dbReference>
<dbReference type="Pfam" id="PF00005">
    <property type="entry name" value="ABC_tran"/>
    <property type="match status" value="1"/>
</dbReference>
<dbReference type="Proteomes" id="UP000602050">
    <property type="component" value="Unassembled WGS sequence"/>
</dbReference>
<dbReference type="InterPro" id="IPR003593">
    <property type="entry name" value="AAA+_ATPase"/>
</dbReference>
<dbReference type="GO" id="GO:0016887">
    <property type="term" value="F:ATP hydrolysis activity"/>
    <property type="evidence" value="ECO:0007669"/>
    <property type="project" value="InterPro"/>
</dbReference>
<dbReference type="GO" id="GO:0005524">
    <property type="term" value="F:ATP binding"/>
    <property type="evidence" value="ECO:0007669"/>
    <property type="project" value="UniProtKB-KW"/>
</dbReference>
<name>A0A8J2TPS1_9BACI</name>
<reference evidence="4" key="1">
    <citation type="journal article" date="2014" name="Int. J. Syst. Evol. Microbiol.">
        <title>Complete genome sequence of Corynebacterium casei LMG S-19264T (=DSM 44701T), isolated from a smear-ripened cheese.</title>
        <authorList>
            <consortium name="US DOE Joint Genome Institute (JGI-PGF)"/>
            <person name="Walter F."/>
            <person name="Albersmeier A."/>
            <person name="Kalinowski J."/>
            <person name="Ruckert C."/>
        </authorList>
    </citation>
    <scope>NUCLEOTIDE SEQUENCE</scope>
    <source>
        <strain evidence="4">CGMCC 1.12360</strain>
    </source>
</reference>
<accession>A0A8J2TPS1</accession>
<dbReference type="AlphaFoldDB" id="A0A8J2TPS1"/>
<comment type="caution">
    <text evidence="4">The sequence shown here is derived from an EMBL/GenBank/DDBJ whole genome shotgun (WGS) entry which is preliminary data.</text>
</comment>
<dbReference type="PANTHER" id="PTHR43158">
    <property type="entry name" value="SKFA PEPTIDE EXPORT ATP-BINDING PROTEIN SKFE"/>
    <property type="match status" value="1"/>
</dbReference>
<keyword evidence="2" id="KW-0067">ATP-binding</keyword>
<evidence type="ECO:0000259" key="3">
    <source>
        <dbReference type="PROSITE" id="PS50893"/>
    </source>
</evidence>
<dbReference type="RefSeq" id="WP_188392465.1">
    <property type="nucleotide sequence ID" value="NZ_BMEV01000041.1"/>
</dbReference>
<feature type="domain" description="ABC transporter" evidence="3">
    <location>
        <begin position="3"/>
        <end position="228"/>
    </location>
</feature>
<sequence>MNVSCSELLLKYGNHIALDHINFEIQGEKIYGLLGRNGAGKTSLLSIMASFRKQTAGSITINGEDPFENSNIMEQIVFMYSKNYSEESETIQNMLKSAQRYRPNFDKDYAEYLIGRFQLDVKKPIKKLSKGMQSAFNVTIGLASRAPITILDEVYLGMDAPSRDIFYKELLQEQERHPRMFILSTHLVSEMEYLFDEVILINKGKLLLHEDFDTLVSKGATITGDKEIVDDFVRSKKCINEQQLGGTKSVMIFGELTEVERNDAIDRGLEVTPVPLQDLFIHLTKEEDANGTKSRLF</sequence>
<protein>
    <submittedName>
        <fullName evidence="4">ABC transporter</fullName>
    </submittedName>
</protein>
<dbReference type="PROSITE" id="PS50893">
    <property type="entry name" value="ABC_TRANSPORTER_2"/>
    <property type="match status" value="1"/>
</dbReference>
<evidence type="ECO:0000313" key="4">
    <source>
        <dbReference type="EMBL" id="GFZ80523.1"/>
    </source>
</evidence>
<evidence type="ECO:0000256" key="1">
    <source>
        <dbReference type="ARBA" id="ARBA00022741"/>
    </source>
</evidence>
<keyword evidence="5" id="KW-1185">Reference proteome</keyword>
<gene>
    <name evidence="4" type="ORF">GCM10010978_22060</name>
</gene>
<dbReference type="SUPFAM" id="SSF52540">
    <property type="entry name" value="P-loop containing nucleoside triphosphate hydrolases"/>
    <property type="match status" value="1"/>
</dbReference>
<dbReference type="SMART" id="SM00382">
    <property type="entry name" value="AAA"/>
    <property type="match status" value="1"/>
</dbReference>
<proteinExistence type="predicted"/>
<dbReference type="EMBL" id="BMEV01000041">
    <property type="protein sequence ID" value="GFZ80523.1"/>
    <property type="molecule type" value="Genomic_DNA"/>
</dbReference>
<organism evidence="4 5">
    <name type="scientific">Compostibacillus humi</name>
    <dbReference type="NCBI Taxonomy" id="1245525"/>
    <lineage>
        <taxon>Bacteria</taxon>
        <taxon>Bacillati</taxon>
        <taxon>Bacillota</taxon>
        <taxon>Bacilli</taxon>
        <taxon>Bacillales</taxon>
        <taxon>Bacillaceae</taxon>
        <taxon>Compostibacillus</taxon>
    </lineage>
</organism>
<evidence type="ECO:0000313" key="5">
    <source>
        <dbReference type="Proteomes" id="UP000602050"/>
    </source>
</evidence>
<keyword evidence="1" id="KW-0547">Nucleotide-binding</keyword>